<dbReference type="InterPro" id="IPR008278">
    <property type="entry name" value="4-PPantetheinyl_Trfase_dom"/>
</dbReference>
<protein>
    <submittedName>
        <fullName evidence="3">4'-phosphopantetheinyl transferase superfamily protein</fullName>
    </submittedName>
</protein>
<dbReference type="SUPFAM" id="SSF56214">
    <property type="entry name" value="4'-phosphopantetheinyl transferase"/>
    <property type="match status" value="1"/>
</dbReference>
<evidence type="ECO:0000313" key="4">
    <source>
        <dbReference type="Proteomes" id="UP000809431"/>
    </source>
</evidence>
<keyword evidence="1 3" id="KW-0808">Transferase</keyword>
<gene>
    <name evidence="3" type="ORF">JMJ54_04150</name>
</gene>
<dbReference type="EMBL" id="JAESND010000001">
    <property type="protein sequence ID" value="MBM3115013.1"/>
    <property type="molecule type" value="Genomic_DNA"/>
</dbReference>
<organism evidence="3 4">
    <name type="scientific">Jeongeupia naejangsanensis</name>
    <dbReference type="NCBI Taxonomy" id="613195"/>
    <lineage>
        <taxon>Bacteria</taxon>
        <taxon>Pseudomonadati</taxon>
        <taxon>Pseudomonadota</taxon>
        <taxon>Betaproteobacteria</taxon>
        <taxon>Neisseriales</taxon>
        <taxon>Chitinibacteraceae</taxon>
        <taxon>Jeongeupia</taxon>
    </lineage>
</organism>
<evidence type="ECO:0000256" key="1">
    <source>
        <dbReference type="ARBA" id="ARBA00022679"/>
    </source>
</evidence>
<reference evidence="3 4" key="1">
    <citation type="submission" date="2021-01" db="EMBL/GenBank/DDBJ databases">
        <title>Draft Genome Sequence and Polyhydroxyalkanoate Biosynthetic Potential of Jeongeupia naejangsanensis Type Strain DSM 24253.</title>
        <authorList>
            <person name="Turrini P."/>
            <person name="Artuso I."/>
            <person name="Lugli G.A."/>
            <person name="Frangipani E."/>
            <person name="Ventura M."/>
            <person name="Visca P."/>
        </authorList>
    </citation>
    <scope>NUCLEOTIDE SEQUENCE [LARGE SCALE GENOMIC DNA]</scope>
    <source>
        <strain evidence="3 4">DSM 24253</strain>
    </source>
</reference>
<name>A0ABS2BIT3_9NEIS</name>
<dbReference type="GO" id="GO:0016740">
    <property type="term" value="F:transferase activity"/>
    <property type="evidence" value="ECO:0007669"/>
    <property type="project" value="UniProtKB-KW"/>
</dbReference>
<evidence type="ECO:0000259" key="2">
    <source>
        <dbReference type="Pfam" id="PF01648"/>
    </source>
</evidence>
<comment type="caution">
    <text evidence="3">The sequence shown here is derived from an EMBL/GenBank/DDBJ whole genome shotgun (WGS) entry which is preliminary data.</text>
</comment>
<keyword evidence="4" id="KW-1185">Reference proteome</keyword>
<proteinExistence type="predicted"/>
<evidence type="ECO:0000313" key="3">
    <source>
        <dbReference type="EMBL" id="MBM3115013.1"/>
    </source>
</evidence>
<feature type="domain" description="4'-phosphopantetheinyl transferase" evidence="2">
    <location>
        <begin position="112"/>
        <end position="174"/>
    </location>
</feature>
<dbReference type="InterPro" id="IPR037143">
    <property type="entry name" value="4-PPantetheinyl_Trfase_dom_sf"/>
</dbReference>
<dbReference type="Proteomes" id="UP000809431">
    <property type="component" value="Unassembled WGS sequence"/>
</dbReference>
<accession>A0ABS2BIT3</accession>
<sequence length="216" mass="22890">MRVILFDDALAQLATGWQPPCGRPLLALLATAHDRRPARDAVRAAACTLAARWVGSAQADYLRPDRLPRIVADGADFLVSLAYGNGGNSGDRDDGCALIALAPASGHGLAALGVDLCMNTLPDDWDDIARLYFAPSVRAALAKTEPQHRAEAFAQAWSQLEACNKAACIDLTEWHSGLATVHGQITTISPDLPAFFANGWRAALALILAPSRPIAT</sequence>
<dbReference type="RefSeq" id="WP_203536666.1">
    <property type="nucleotide sequence ID" value="NZ_JAESND010000001.1"/>
</dbReference>
<dbReference type="Pfam" id="PF01648">
    <property type="entry name" value="ACPS"/>
    <property type="match status" value="1"/>
</dbReference>